<dbReference type="InterPro" id="IPR001789">
    <property type="entry name" value="Sig_transdc_resp-reg_receiver"/>
</dbReference>
<evidence type="ECO:0000313" key="6">
    <source>
        <dbReference type="EMBL" id="TGE19839.1"/>
    </source>
</evidence>
<dbReference type="GO" id="GO:0003677">
    <property type="term" value="F:DNA binding"/>
    <property type="evidence" value="ECO:0007669"/>
    <property type="project" value="UniProtKB-KW"/>
</dbReference>
<dbReference type="PROSITE" id="PS50110">
    <property type="entry name" value="RESPONSE_REGULATORY"/>
    <property type="match status" value="1"/>
</dbReference>
<gene>
    <name evidence="6" type="ORF">E5J99_01690</name>
</gene>
<dbReference type="PROSITE" id="PS50043">
    <property type="entry name" value="HTH_LUXR_2"/>
    <property type="match status" value="1"/>
</dbReference>
<organism evidence="6 7">
    <name type="scientific">Hymenobacter elongatus</name>
    <dbReference type="NCBI Taxonomy" id="877208"/>
    <lineage>
        <taxon>Bacteria</taxon>
        <taxon>Pseudomonadati</taxon>
        <taxon>Bacteroidota</taxon>
        <taxon>Cytophagia</taxon>
        <taxon>Cytophagales</taxon>
        <taxon>Hymenobacteraceae</taxon>
        <taxon>Hymenobacter</taxon>
    </lineage>
</organism>
<dbReference type="AlphaFoldDB" id="A0A4Z0PR77"/>
<comment type="caution">
    <text evidence="6">The sequence shown here is derived from an EMBL/GenBank/DDBJ whole genome shotgun (WGS) entry which is preliminary data.</text>
</comment>
<dbReference type="PANTHER" id="PTHR43214">
    <property type="entry name" value="TWO-COMPONENT RESPONSE REGULATOR"/>
    <property type="match status" value="1"/>
</dbReference>
<dbReference type="GO" id="GO:0000160">
    <property type="term" value="P:phosphorelay signal transduction system"/>
    <property type="evidence" value="ECO:0007669"/>
    <property type="project" value="InterPro"/>
</dbReference>
<sequence length="218" mass="23344">MPMSSAPCRLLIVDDHLMLTQSLALLLAGHADMTVVAQLASGAELLRWLAAALVPVPADVLLLDLHLPVPDGLTLLPIVQQQHPQLRVLVFSTAAAPDLIERVAAAGAAGFLPKSADAGQLLAAIRSVHAGEKVFPLLARPVAPGGIEATEPLLRLHRLSPREREVVGLIRTGLTTRDIADRLSLSEFTVGTHRRNIMHKLELPNMAALLQFAFDHGL</sequence>
<dbReference type="InterPro" id="IPR000792">
    <property type="entry name" value="Tscrpt_reg_LuxR_C"/>
</dbReference>
<protein>
    <submittedName>
        <fullName evidence="6">Response regulator transcription factor</fullName>
    </submittedName>
</protein>
<dbReference type="PROSITE" id="PS00622">
    <property type="entry name" value="HTH_LUXR_1"/>
    <property type="match status" value="1"/>
</dbReference>
<dbReference type="CDD" id="cd06170">
    <property type="entry name" value="LuxR_C_like"/>
    <property type="match status" value="1"/>
</dbReference>
<dbReference type="InterPro" id="IPR039420">
    <property type="entry name" value="WalR-like"/>
</dbReference>
<dbReference type="SMART" id="SM00421">
    <property type="entry name" value="HTH_LUXR"/>
    <property type="match status" value="1"/>
</dbReference>
<dbReference type="PRINTS" id="PR00038">
    <property type="entry name" value="HTHLUXR"/>
</dbReference>
<accession>A0A4Z0PR77</accession>
<evidence type="ECO:0000259" key="4">
    <source>
        <dbReference type="PROSITE" id="PS50043"/>
    </source>
</evidence>
<dbReference type="Pfam" id="PF00072">
    <property type="entry name" value="Response_reg"/>
    <property type="match status" value="1"/>
</dbReference>
<keyword evidence="7" id="KW-1185">Reference proteome</keyword>
<dbReference type="GO" id="GO:0006355">
    <property type="term" value="P:regulation of DNA-templated transcription"/>
    <property type="evidence" value="ECO:0007669"/>
    <property type="project" value="InterPro"/>
</dbReference>
<dbReference type="SUPFAM" id="SSF46894">
    <property type="entry name" value="C-terminal effector domain of the bipartite response regulators"/>
    <property type="match status" value="1"/>
</dbReference>
<evidence type="ECO:0000256" key="3">
    <source>
        <dbReference type="PROSITE-ProRule" id="PRU00169"/>
    </source>
</evidence>
<feature type="domain" description="HTH luxR-type" evidence="4">
    <location>
        <begin position="152"/>
        <end position="217"/>
    </location>
</feature>
<evidence type="ECO:0000313" key="7">
    <source>
        <dbReference type="Proteomes" id="UP000297739"/>
    </source>
</evidence>
<dbReference type="CDD" id="cd17535">
    <property type="entry name" value="REC_NarL-like"/>
    <property type="match status" value="1"/>
</dbReference>
<dbReference type="SMART" id="SM00448">
    <property type="entry name" value="REC"/>
    <property type="match status" value="1"/>
</dbReference>
<dbReference type="Pfam" id="PF00196">
    <property type="entry name" value="GerE"/>
    <property type="match status" value="1"/>
</dbReference>
<dbReference type="Proteomes" id="UP000297739">
    <property type="component" value="Unassembled WGS sequence"/>
</dbReference>
<dbReference type="EMBL" id="SRLD01000002">
    <property type="protein sequence ID" value="TGE19839.1"/>
    <property type="molecule type" value="Genomic_DNA"/>
</dbReference>
<evidence type="ECO:0000259" key="5">
    <source>
        <dbReference type="PROSITE" id="PS50110"/>
    </source>
</evidence>
<dbReference type="InterPro" id="IPR058245">
    <property type="entry name" value="NreC/VraR/RcsB-like_REC"/>
</dbReference>
<dbReference type="OrthoDB" id="965844at2"/>
<dbReference type="Gene3D" id="3.40.50.2300">
    <property type="match status" value="1"/>
</dbReference>
<dbReference type="InterPro" id="IPR011006">
    <property type="entry name" value="CheY-like_superfamily"/>
</dbReference>
<dbReference type="InterPro" id="IPR036388">
    <property type="entry name" value="WH-like_DNA-bd_sf"/>
</dbReference>
<evidence type="ECO:0000256" key="2">
    <source>
        <dbReference type="ARBA" id="ARBA00023125"/>
    </source>
</evidence>
<dbReference type="Gene3D" id="1.10.10.10">
    <property type="entry name" value="Winged helix-like DNA-binding domain superfamily/Winged helix DNA-binding domain"/>
    <property type="match status" value="1"/>
</dbReference>
<keyword evidence="1 3" id="KW-0597">Phosphoprotein</keyword>
<dbReference type="InterPro" id="IPR016032">
    <property type="entry name" value="Sig_transdc_resp-reg_C-effctor"/>
</dbReference>
<evidence type="ECO:0000256" key="1">
    <source>
        <dbReference type="ARBA" id="ARBA00022553"/>
    </source>
</evidence>
<feature type="modified residue" description="4-aspartylphosphate" evidence="3">
    <location>
        <position position="64"/>
    </location>
</feature>
<keyword evidence="2" id="KW-0238">DNA-binding</keyword>
<proteinExistence type="predicted"/>
<name>A0A4Z0PR77_9BACT</name>
<feature type="domain" description="Response regulatory" evidence="5">
    <location>
        <begin position="9"/>
        <end position="129"/>
    </location>
</feature>
<reference evidence="6 7" key="1">
    <citation type="submission" date="2019-04" db="EMBL/GenBank/DDBJ databases">
        <authorList>
            <person name="Feng G."/>
            <person name="Zhang J."/>
            <person name="Zhu H."/>
        </authorList>
    </citation>
    <scope>NUCLEOTIDE SEQUENCE [LARGE SCALE GENOMIC DNA]</scope>
    <source>
        <strain evidence="6 7">JCM 17223</strain>
    </source>
</reference>
<dbReference type="SUPFAM" id="SSF52172">
    <property type="entry name" value="CheY-like"/>
    <property type="match status" value="1"/>
</dbReference>